<dbReference type="EMBL" id="CP016428">
    <property type="protein sequence ID" value="ANW02469.1"/>
    <property type="molecule type" value="Genomic_DNA"/>
</dbReference>
<protein>
    <recommendedName>
        <fullName evidence="9">Transposase</fullName>
    </recommendedName>
</protein>
<dbReference type="OrthoDB" id="9774608at2"/>
<dbReference type="KEGG" id="bic:LMTR13_35830"/>
<feature type="domain" description="Transposase IS4-like" evidence="2">
    <location>
        <begin position="260"/>
        <end position="419"/>
    </location>
</feature>
<dbReference type="GO" id="GO:0006313">
    <property type="term" value="P:DNA transposition"/>
    <property type="evidence" value="ECO:0007669"/>
    <property type="project" value="InterPro"/>
</dbReference>
<evidence type="ECO:0000259" key="3">
    <source>
        <dbReference type="Pfam" id="PF05598"/>
    </source>
</evidence>
<dbReference type="RefSeq" id="WP_065729675.1">
    <property type="nucleotide sequence ID" value="NZ_CP016428.1"/>
</dbReference>
<evidence type="ECO:0000313" key="8">
    <source>
        <dbReference type="Proteomes" id="UP000092839"/>
    </source>
</evidence>
<evidence type="ECO:0000313" key="5">
    <source>
        <dbReference type="EMBL" id="ANW03907.1"/>
    </source>
</evidence>
<organism evidence="6 8">
    <name type="scientific">Bradyrhizobium icense</name>
    <dbReference type="NCBI Taxonomy" id="1274631"/>
    <lineage>
        <taxon>Bacteria</taxon>
        <taxon>Pseudomonadati</taxon>
        <taxon>Pseudomonadota</taxon>
        <taxon>Alphaproteobacteria</taxon>
        <taxon>Hyphomicrobiales</taxon>
        <taxon>Nitrobacteraceae</taxon>
        <taxon>Bradyrhizobium</taxon>
    </lineage>
</organism>
<reference evidence="6 8" key="1">
    <citation type="submission" date="2016-07" db="EMBL/GenBank/DDBJ databases">
        <title>Complete genome sequence of Bradyrhizobium icense LMTR 13T, a potential inoculant strain isolated from lima bean (Phaseolus lunatus) in Peru.</title>
        <authorList>
            <person name="Ormeno-Orrillo E."/>
            <person name="Duran D."/>
            <person name="Rogel M.A."/>
            <person name="Rey L."/>
            <person name="Imperial J."/>
            <person name="Ruiz-Argueso T."/>
            <person name="Martinez-Romero E."/>
        </authorList>
    </citation>
    <scope>NUCLEOTIDE SEQUENCE [LARGE SCALE GENOMIC DNA]</scope>
    <source>
        <strain evidence="6 8">LMTR 13</strain>
    </source>
</reference>
<evidence type="ECO:0008006" key="9">
    <source>
        <dbReference type="Google" id="ProtNLM"/>
    </source>
</evidence>
<evidence type="ECO:0000313" key="6">
    <source>
        <dbReference type="EMBL" id="ANW04670.1"/>
    </source>
</evidence>
<gene>
    <name evidence="4" type="ORF">LMTR13_22155</name>
    <name evidence="5" type="ORF">LMTR13_30970</name>
    <name evidence="6" type="ORF">LMTR13_35575</name>
    <name evidence="7" type="ORF">LMTR13_35830</name>
</gene>
<evidence type="ECO:0000256" key="1">
    <source>
        <dbReference type="SAM" id="MobiDB-lite"/>
    </source>
</evidence>
<sequence>MTSDARFIRADRTQTQWDFVDLEALVPSDHRARIVVSFVESLDLSRLYEAIKAREGEPGRPPPDPAVLLALWLYATIEGVGSARQLERLARHDPAYRWIAGGVPLNYHGLADFRVAHVEVLDRLLTESVTALIAEGVVSLAEIAVDGTKVRANASRESFKSGSRLDRIEAAVERRLAALKAETESDPEASSRRKRAAQERGSREVKESAARARAALERMRAEKAKREKTHAKDEAKKSEPKVSLSDPQARSMRFPDGAIRPAYNAQIAVVPRPGIIVAVEMTDRRNDAGLAMPMVDQLVKRYGKAPQTLLIDTRYATAEDIATLSEHAAGPVKVYTPPPSDRQDVKPETLVRRTRERAREPDSVKEWRSRMATQAGTDVYARRKLIERINANLKNHGFGFIPVRGLIKAAAVALWHALANNLLAAHRLRGRPT</sequence>
<dbReference type="KEGG" id="bic:LMTR13_22155"/>
<dbReference type="Pfam" id="PF05598">
    <property type="entry name" value="DUF772"/>
    <property type="match status" value="1"/>
</dbReference>
<proteinExistence type="predicted"/>
<feature type="domain" description="Transposase InsH N-terminal" evidence="3">
    <location>
        <begin position="21"/>
        <end position="114"/>
    </location>
</feature>
<dbReference type="PANTHER" id="PTHR33408">
    <property type="entry name" value="TRANSPOSASE"/>
    <property type="match status" value="1"/>
</dbReference>
<dbReference type="Proteomes" id="UP000092839">
    <property type="component" value="Chromosome"/>
</dbReference>
<dbReference type="GO" id="GO:0004803">
    <property type="term" value="F:transposase activity"/>
    <property type="evidence" value="ECO:0007669"/>
    <property type="project" value="InterPro"/>
</dbReference>
<dbReference type="Pfam" id="PF01609">
    <property type="entry name" value="DDE_Tnp_1"/>
    <property type="match status" value="1"/>
</dbReference>
<feature type="compositionally biased region" description="Basic and acidic residues" evidence="1">
    <location>
        <begin position="196"/>
        <end position="240"/>
    </location>
</feature>
<evidence type="ECO:0000313" key="7">
    <source>
        <dbReference type="EMBL" id="ANW04715.1"/>
    </source>
</evidence>
<dbReference type="EMBL" id="CP016428">
    <property type="protein sequence ID" value="ANW04715.1"/>
    <property type="molecule type" value="Genomic_DNA"/>
</dbReference>
<dbReference type="EMBL" id="CP016428">
    <property type="protein sequence ID" value="ANW03907.1"/>
    <property type="molecule type" value="Genomic_DNA"/>
</dbReference>
<dbReference type="EMBL" id="CP016428">
    <property type="protein sequence ID" value="ANW04670.1"/>
    <property type="molecule type" value="Genomic_DNA"/>
</dbReference>
<keyword evidence="8" id="KW-1185">Reference proteome</keyword>
<dbReference type="InterPro" id="IPR047629">
    <property type="entry name" value="IS1182_transpos"/>
</dbReference>
<evidence type="ECO:0000259" key="2">
    <source>
        <dbReference type="Pfam" id="PF01609"/>
    </source>
</evidence>
<feature type="region of interest" description="Disordered" evidence="1">
    <location>
        <begin position="179"/>
        <end position="251"/>
    </location>
</feature>
<dbReference type="NCBIfam" id="NF033551">
    <property type="entry name" value="transpos_IS1182"/>
    <property type="match status" value="1"/>
</dbReference>
<dbReference type="PANTHER" id="PTHR33408:SF4">
    <property type="entry name" value="TRANSPOSASE DDE DOMAIN-CONTAINING PROTEIN"/>
    <property type="match status" value="1"/>
</dbReference>
<dbReference type="KEGG" id="bic:LMTR13_30970"/>
<dbReference type="InterPro" id="IPR008490">
    <property type="entry name" value="Transposase_InsH_N"/>
</dbReference>
<accession>A0A1B1UPD2</accession>
<dbReference type="GO" id="GO:0003677">
    <property type="term" value="F:DNA binding"/>
    <property type="evidence" value="ECO:0007669"/>
    <property type="project" value="InterPro"/>
</dbReference>
<dbReference type="AlphaFoldDB" id="A0A1B1UPD2"/>
<dbReference type="InterPro" id="IPR002559">
    <property type="entry name" value="Transposase_11"/>
</dbReference>
<name>A0A1B1UPD2_9BRAD</name>
<dbReference type="STRING" id="1274631.LMTR13_22155"/>
<evidence type="ECO:0000313" key="4">
    <source>
        <dbReference type="EMBL" id="ANW02469.1"/>
    </source>
</evidence>
<dbReference type="KEGG" id="bic:LMTR13_35575"/>